<feature type="compositionally biased region" description="Basic and acidic residues" evidence="1">
    <location>
        <begin position="246"/>
        <end position="271"/>
    </location>
</feature>
<dbReference type="InParanoid" id="B3MZ20"/>
<feature type="compositionally biased region" description="Basic residues" evidence="1">
    <location>
        <begin position="537"/>
        <end position="546"/>
    </location>
</feature>
<dbReference type="Proteomes" id="UP000007801">
    <property type="component" value="Unassembled WGS sequence"/>
</dbReference>
<dbReference type="OMA" id="KYDYCRQ"/>
<reference evidence="2 3" key="1">
    <citation type="journal article" date="2007" name="Nature">
        <title>Evolution of genes and genomes on the Drosophila phylogeny.</title>
        <authorList>
            <consortium name="Drosophila 12 Genomes Consortium"/>
            <person name="Clark A.G."/>
            <person name="Eisen M.B."/>
            <person name="Smith D.R."/>
            <person name="Bergman C.M."/>
            <person name="Oliver B."/>
            <person name="Markow T.A."/>
            <person name="Kaufman T.C."/>
            <person name="Kellis M."/>
            <person name="Gelbart W."/>
            <person name="Iyer V.N."/>
            <person name="Pollard D.A."/>
            <person name="Sackton T.B."/>
            <person name="Larracuente A.M."/>
            <person name="Singh N.D."/>
            <person name="Abad J.P."/>
            <person name="Abt D.N."/>
            <person name="Adryan B."/>
            <person name="Aguade M."/>
            <person name="Akashi H."/>
            <person name="Anderson W.W."/>
            <person name="Aquadro C.F."/>
            <person name="Ardell D.H."/>
            <person name="Arguello R."/>
            <person name="Artieri C.G."/>
            <person name="Barbash D.A."/>
            <person name="Barker D."/>
            <person name="Barsanti P."/>
            <person name="Batterham P."/>
            <person name="Batzoglou S."/>
            <person name="Begun D."/>
            <person name="Bhutkar A."/>
            <person name="Blanco E."/>
            <person name="Bosak S.A."/>
            <person name="Bradley R.K."/>
            <person name="Brand A.D."/>
            <person name="Brent M.R."/>
            <person name="Brooks A.N."/>
            <person name="Brown R.H."/>
            <person name="Butlin R.K."/>
            <person name="Caggese C."/>
            <person name="Calvi B.R."/>
            <person name="Bernardo de Carvalho A."/>
            <person name="Caspi A."/>
            <person name="Castrezana S."/>
            <person name="Celniker S.E."/>
            <person name="Chang J.L."/>
            <person name="Chapple C."/>
            <person name="Chatterji S."/>
            <person name="Chinwalla A."/>
            <person name="Civetta A."/>
            <person name="Clifton S.W."/>
            <person name="Comeron J.M."/>
            <person name="Costello J.C."/>
            <person name="Coyne J.A."/>
            <person name="Daub J."/>
            <person name="David R.G."/>
            <person name="Delcher A.L."/>
            <person name="Delehaunty K."/>
            <person name="Do C.B."/>
            <person name="Ebling H."/>
            <person name="Edwards K."/>
            <person name="Eickbush T."/>
            <person name="Evans J.D."/>
            <person name="Filipski A."/>
            <person name="Findeiss S."/>
            <person name="Freyhult E."/>
            <person name="Fulton L."/>
            <person name="Fulton R."/>
            <person name="Garcia A.C."/>
            <person name="Gardiner A."/>
            <person name="Garfield D.A."/>
            <person name="Garvin B.E."/>
            <person name="Gibson G."/>
            <person name="Gilbert D."/>
            <person name="Gnerre S."/>
            <person name="Godfrey J."/>
            <person name="Good R."/>
            <person name="Gotea V."/>
            <person name="Gravely B."/>
            <person name="Greenberg A.J."/>
            <person name="Griffiths-Jones S."/>
            <person name="Gross S."/>
            <person name="Guigo R."/>
            <person name="Gustafson E.A."/>
            <person name="Haerty W."/>
            <person name="Hahn M.W."/>
            <person name="Halligan D.L."/>
            <person name="Halpern A.L."/>
            <person name="Halter G.M."/>
            <person name="Han M.V."/>
            <person name="Heger A."/>
            <person name="Hillier L."/>
            <person name="Hinrichs A.S."/>
            <person name="Holmes I."/>
            <person name="Hoskins R.A."/>
            <person name="Hubisz M.J."/>
            <person name="Hultmark D."/>
            <person name="Huntley M.A."/>
            <person name="Jaffe D.B."/>
            <person name="Jagadeeshan S."/>
            <person name="Jeck W.R."/>
            <person name="Johnson J."/>
            <person name="Jones C.D."/>
            <person name="Jordan W.C."/>
            <person name="Karpen G.H."/>
            <person name="Kataoka E."/>
            <person name="Keightley P.D."/>
            <person name="Kheradpour P."/>
            <person name="Kirkness E.F."/>
            <person name="Koerich L.B."/>
            <person name="Kristiansen K."/>
            <person name="Kudrna D."/>
            <person name="Kulathinal R.J."/>
            <person name="Kumar S."/>
            <person name="Kwok R."/>
            <person name="Lander E."/>
            <person name="Langley C.H."/>
            <person name="Lapoint R."/>
            <person name="Lazzaro B.P."/>
            <person name="Lee S.J."/>
            <person name="Levesque L."/>
            <person name="Li R."/>
            <person name="Lin C.F."/>
            <person name="Lin M.F."/>
            <person name="Lindblad-Toh K."/>
            <person name="Llopart A."/>
            <person name="Long M."/>
            <person name="Low L."/>
            <person name="Lozovsky E."/>
            <person name="Lu J."/>
            <person name="Luo M."/>
            <person name="Machado C.A."/>
            <person name="Makalowski W."/>
            <person name="Marzo M."/>
            <person name="Matsuda M."/>
            <person name="Matzkin L."/>
            <person name="McAllister B."/>
            <person name="McBride C.S."/>
            <person name="McKernan B."/>
            <person name="McKernan K."/>
            <person name="Mendez-Lago M."/>
            <person name="Minx P."/>
            <person name="Mollenhauer M.U."/>
            <person name="Montooth K."/>
            <person name="Mount S.M."/>
            <person name="Mu X."/>
            <person name="Myers E."/>
            <person name="Negre B."/>
            <person name="Newfeld S."/>
            <person name="Nielsen R."/>
            <person name="Noor M.A."/>
            <person name="O'Grady P."/>
            <person name="Pachter L."/>
            <person name="Papaceit M."/>
            <person name="Parisi M.J."/>
            <person name="Parisi M."/>
            <person name="Parts L."/>
            <person name="Pedersen J.S."/>
            <person name="Pesole G."/>
            <person name="Phillippy A.M."/>
            <person name="Ponting C.P."/>
            <person name="Pop M."/>
            <person name="Porcelli D."/>
            <person name="Powell J.R."/>
            <person name="Prohaska S."/>
            <person name="Pruitt K."/>
            <person name="Puig M."/>
            <person name="Quesneville H."/>
            <person name="Ram K.R."/>
            <person name="Rand D."/>
            <person name="Rasmussen M.D."/>
            <person name="Reed L.K."/>
            <person name="Reenan R."/>
            <person name="Reily A."/>
            <person name="Remington K.A."/>
            <person name="Rieger T.T."/>
            <person name="Ritchie M.G."/>
            <person name="Robin C."/>
            <person name="Rogers Y.H."/>
            <person name="Rohde C."/>
            <person name="Rozas J."/>
            <person name="Rubenfield M.J."/>
            <person name="Ruiz A."/>
            <person name="Russo S."/>
            <person name="Salzberg S.L."/>
            <person name="Sanchez-Gracia A."/>
            <person name="Saranga D.J."/>
            <person name="Sato H."/>
            <person name="Schaeffer S.W."/>
            <person name="Schatz M.C."/>
            <person name="Schlenke T."/>
            <person name="Schwartz R."/>
            <person name="Segarra C."/>
            <person name="Singh R.S."/>
            <person name="Sirot L."/>
            <person name="Sirota M."/>
            <person name="Sisneros N.B."/>
            <person name="Smith C.D."/>
            <person name="Smith T.F."/>
            <person name="Spieth J."/>
            <person name="Stage D.E."/>
            <person name="Stark A."/>
            <person name="Stephan W."/>
            <person name="Strausberg R.L."/>
            <person name="Strempel S."/>
            <person name="Sturgill D."/>
            <person name="Sutton G."/>
            <person name="Sutton G.G."/>
            <person name="Tao W."/>
            <person name="Teichmann S."/>
            <person name="Tobari Y.N."/>
            <person name="Tomimura Y."/>
            <person name="Tsolas J.M."/>
            <person name="Valente V.L."/>
            <person name="Venter E."/>
            <person name="Venter J.C."/>
            <person name="Vicario S."/>
            <person name="Vieira F.G."/>
            <person name="Vilella A.J."/>
            <person name="Villasante A."/>
            <person name="Walenz B."/>
            <person name="Wang J."/>
            <person name="Wasserman M."/>
            <person name="Watts T."/>
            <person name="Wilson D."/>
            <person name="Wilson R.K."/>
            <person name="Wing R.A."/>
            <person name="Wolfner M.F."/>
            <person name="Wong A."/>
            <person name="Wong G.K."/>
            <person name="Wu C.I."/>
            <person name="Wu G."/>
            <person name="Yamamoto D."/>
            <person name="Yang H.P."/>
            <person name="Yang S.P."/>
            <person name="Yorke J.A."/>
            <person name="Yoshida K."/>
            <person name="Zdobnov E."/>
            <person name="Zhang P."/>
            <person name="Zhang Y."/>
            <person name="Zimin A.V."/>
            <person name="Baldwin J."/>
            <person name="Abdouelleil A."/>
            <person name="Abdulkadir J."/>
            <person name="Abebe A."/>
            <person name="Abera B."/>
            <person name="Abreu J."/>
            <person name="Acer S.C."/>
            <person name="Aftuck L."/>
            <person name="Alexander A."/>
            <person name="An P."/>
            <person name="Anderson E."/>
            <person name="Anderson S."/>
            <person name="Arachi H."/>
            <person name="Azer M."/>
            <person name="Bachantsang P."/>
            <person name="Barry A."/>
            <person name="Bayul T."/>
            <person name="Berlin A."/>
            <person name="Bessette D."/>
            <person name="Bloom T."/>
            <person name="Blye J."/>
            <person name="Boguslavskiy L."/>
            <person name="Bonnet C."/>
            <person name="Boukhgalter B."/>
            <person name="Bourzgui I."/>
            <person name="Brown A."/>
            <person name="Cahill P."/>
            <person name="Channer S."/>
            <person name="Cheshatsang Y."/>
            <person name="Chuda L."/>
            <person name="Citroen M."/>
            <person name="Collymore A."/>
            <person name="Cooke P."/>
            <person name="Costello M."/>
            <person name="D'Aco K."/>
            <person name="Daza R."/>
            <person name="De Haan G."/>
            <person name="DeGray S."/>
            <person name="DeMaso C."/>
            <person name="Dhargay N."/>
            <person name="Dooley K."/>
            <person name="Dooley E."/>
            <person name="Doricent M."/>
            <person name="Dorje P."/>
            <person name="Dorjee K."/>
            <person name="Dupes A."/>
            <person name="Elong R."/>
            <person name="Falk J."/>
            <person name="Farina A."/>
            <person name="Faro S."/>
            <person name="Ferguson D."/>
            <person name="Fisher S."/>
            <person name="Foley C.D."/>
            <person name="Franke A."/>
            <person name="Friedrich D."/>
            <person name="Gadbois L."/>
            <person name="Gearin G."/>
            <person name="Gearin C.R."/>
            <person name="Giannoukos G."/>
            <person name="Goode T."/>
            <person name="Graham J."/>
            <person name="Grandbois E."/>
            <person name="Grewal S."/>
            <person name="Gyaltsen K."/>
            <person name="Hafez N."/>
            <person name="Hagos B."/>
            <person name="Hall J."/>
            <person name="Henson C."/>
            <person name="Hollinger A."/>
            <person name="Honan T."/>
            <person name="Huard M.D."/>
            <person name="Hughes L."/>
            <person name="Hurhula B."/>
            <person name="Husby M.E."/>
            <person name="Kamat A."/>
            <person name="Kanga B."/>
            <person name="Kashin S."/>
            <person name="Khazanovich D."/>
            <person name="Kisner P."/>
            <person name="Lance K."/>
            <person name="Lara M."/>
            <person name="Lee W."/>
            <person name="Lennon N."/>
            <person name="Letendre F."/>
            <person name="LeVine R."/>
            <person name="Lipovsky A."/>
            <person name="Liu X."/>
            <person name="Liu J."/>
            <person name="Liu S."/>
            <person name="Lokyitsang T."/>
            <person name="Lokyitsang Y."/>
            <person name="Lubonja R."/>
            <person name="Lui A."/>
            <person name="MacDonald P."/>
            <person name="Magnisalis V."/>
            <person name="Maru K."/>
            <person name="Matthews C."/>
            <person name="McCusker W."/>
            <person name="McDonough S."/>
            <person name="Mehta T."/>
            <person name="Meldrim J."/>
            <person name="Meneus L."/>
            <person name="Mihai O."/>
            <person name="Mihalev A."/>
            <person name="Mihova T."/>
            <person name="Mittelman R."/>
            <person name="Mlenga V."/>
            <person name="Montmayeur A."/>
            <person name="Mulrain L."/>
            <person name="Navidi A."/>
            <person name="Naylor J."/>
            <person name="Negash T."/>
            <person name="Nguyen T."/>
            <person name="Nguyen N."/>
            <person name="Nicol R."/>
            <person name="Norbu C."/>
            <person name="Norbu N."/>
            <person name="Novod N."/>
            <person name="O'Neill B."/>
            <person name="Osman S."/>
            <person name="Markiewicz E."/>
            <person name="Oyono O.L."/>
            <person name="Patti C."/>
            <person name="Phunkhang P."/>
            <person name="Pierre F."/>
            <person name="Priest M."/>
            <person name="Raghuraman S."/>
            <person name="Rege F."/>
            <person name="Reyes R."/>
            <person name="Rise C."/>
            <person name="Rogov P."/>
            <person name="Ross K."/>
            <person name="Ryan E."/>
            <person name="Settipalli S."/>
            <person name="Shea T."/>
            <person name="Sherpa N."/>
            <person name="Shi L."/>
            <person name="Shih D."/>
            <person name="Sparrow T."/>
            <person name="Spaulding J."/>
            <person name="Stalker J."/>
            <person name="Stange-Thomann N."/>
            <person name="Stavropoulos S."/>
            <person name="Stone C."/>
            <person name="Strader C."/>
            <person name="Tesfaye S."/>
            <person name="Thomson T."/>
            <person name="Thoulutsang Y."/>
            <person name="Thoulutsang D."/>
            <person name="Topham K."/>
            <person name="Topping I."/>
            <person name="Tsamla T."/>
            <person name="Vassiliev H."/>
            <person name="Vo A."/>
            <person name="Wangchuk T."/>
            <person name="Wangdi T."/>
            <person name="Weiand M."/>
            <person name="Wilkinson J."/>
            <person name="Wilson A."/>
            <person name="Yadav S."/>
            <person name="Young G."/>
            <person name="Yu Q."/>
            <person name="Zembek L."/>
            <person name="Zhong D."/>
            <person name="Zimmer A."/>
            <person name="Zwirko Z."/>
            <person name="Jaffe D.B."/>
            <person name="Alvarez P."/>
            <person name="Brockman W."/>
            <person name="Butler J."/>
            <person name="Chin C."/>
            <person name="Gnerre S."/>
            <person name="Grabherr M."/>
            <person name="Kleber M."/>
            <person name="Mauceli E."/>
            <person name="MacCallum I."/>
        </authorList>
    </citation>
    <scope>NUCLEOTIDE SEQUENCE [LARGE SCALE GENOMIC DNA]</scope>
    <source>
        <strain evidence="3">Tucson 14024-0371.13</strain>
    </source>
</reference>
<feature type="region of interest" description="Disordered" evidence="1">
    <location>
        <begin position="608"/>
        <end position="645"/>
    </location>
</feature>
<dbReference type="KEGG" id="dan:6504586"/>
<gene>
    <name evidence="2" type="primary">Dana\GF21916</name>
    <name evidence="2" type="synonym">dana_GLEANR_5918</name>
    <name evidence="2" type="ORF">GF21916</name>
</gene>
<dbReference type="OrthoDB" id="7873302at2759"/>
<feature type="compositionally biased region" description="Acidic residues" evidence="1">
    <location>
        <begin position="520"/>
        <end position="530"/>
    </location>
</feature>
<feature type="compositionally biased region" description="Basic and acidic residues" evidence="1">
    <location>
        <begin position="315"/>
        <end position="341"/>
    </location>
</feature>
<dbReference type="EMBL" id="CH902632">
    <property type="protein sequence ID" value="EDV32864.1"/>
    <property type="molecule type" value="Genomic_DNA"/>
</dbReference>
<evidence type="ECO:0000256" key="1">
    <source>
        <dbReference type="SAM" id="MobiDB-lite"/>
    </source>
</evidence>
<feature type="compositionally biased region" description="Polar residues" evidence="1">
    <location>
        <begin position="342"/>
        <end position="353"/>
    </location>
</feature>
<dbReference type="PANTHER" id="PTHR35711">
    <property type="entry name" value="EXPRESSED PROTEIN"/>
    <property type="match status" value="1"/>
</dbReference>
<feature type="region of interest" description="Disordered" evidence="1">
    <location>
        <begin position="206"/>
        <end position="356"/>
    </location>
</feature>
<dbReference type="AlphaFoldDB" id="B3MZ20"/>
<name>B3MZ20_DROAN</name>
<sequence length="645" mass="72903">MDRVLLFDLHQPQIIIPEPNTSAMDVAKECLPPGTMVRISLLDSPPPDTNEADSIYRVVKYDYCRQLLRLKTVMPKTAELVANNEETPQLESLQDAEAQLVAKQGQELEARQGIEAKQGLDEKQELEAKQELLDISEDAQAKGDGLANQDVLDVKPEMLGASARSITQLEGGGAEANQEAGDEAPQVILVDLRYCCKLEIIGQAETGQPKKEEDVQEPDEDVGADGVEQKVELQEMEGEGNSTPPHSEHEDIVPLNAEEKENLDIEQDINKVKPVASEDDENKDDENKDDEGKDEESKEEEAKQDEAKDEESQEEDSKAEETKEEGSKEENSKDEDCKDAESQSIQDETNQSEVPDLLLDMEVSECGNIDYDFDDDPSYQPGALVLELRRLLRRELPHVGKIRCQPDAIIVDRVIIHRPYLAINVAVQSEPEVTPPDTTHSNVDNRAHTAGQLLAEIRSLVHQFHEEFILVLMWRRLRYNESILETPRFDQSSFMDNPTDTDQPPDAGDEDDDLLRTDPEPEPETEPEPEEPAKPAKPAKKPRKERRYANFHNKYEYVVKKVDTAPPEAFLSRLRQIQADKMRIRQLEMAKARLEENRRLGINRALISNSSLELSPRPRRPGHRQAFPPYDPPKDRDSQLSDATF</sequence>
<proteinExistence type="predicted"/>
<protein>
    <submittedName>
        <fullName evidence="2">Uncharacterized protein</fullName>
    </submittedName>
</protein>
<feature type="region of interest" description="Disordered" evidence="1">
    <location>
        <begin position="490"/>
        <end position="547"/>
    </location>
</feature>
<accession>B3MZ20</accession>
<evidence type="ECO:0000313" key="3">
    <source>
        <dbReference type="Proteomes" id="UP000007801"/>
    </source>
</evidence>
<dbReference type="HOGENOM" id="CLU_424708_0_0_1"/>
<evidence type="ECO:0000313" key="2">
    <source>
        <dbReference type="EMBL" id="EDV32864.1"/>
    </source>
</evidence>
<feature type="compositionally biased region" description="Acidic residues" evidence="1">
    <location>
        <begin position="214"/>
        <end position="223"/>
    </location>
</feature>
<feature type="compositionally biased region" description="Acidic residues" evidence="1">
    <location>
        <begin position="277"/>
        <end position="299"/>
    </location>
</feature>
<dbReference type="GeneID" id="6504586"/>
<keyword evidence="3" id="KW-1185">Reference proteome</keyword>
<feature type="compositionally biased region" description="Polar residues" evidence="1">
    <location>
        <begin position="490"/>
        <end position="502"/>
    </location>
</feature>
<dbReference type="PANTHER" id="PTHR35711:SF1">
    <property type="entry name" value="ECTODERMAL, ISOFORM F"/>
    <property type="match status" value="1"/>
</dbReference>
<organism evidence="2 3">
    <name type="scientific">Drosophila ananassae</name>
    <name type="common">Fruit fly</name>
    <dbReference type="NCBI Taxonomy" id="7217"/>
    <lineage>
        <taxon>Eukaryota</taxon>
        <taxon>Metazoa</taxon>
        <taxon>Ecdysozoa</taxon>
        <taxon>Arthropoda</taxon>
        <taxon>Hexapoda</taxon>
        <taxon>Insecta</taxon>
        <taxon>Pterygota</taxon>
        <taxon>Neoptera</taxon>
        <taxon>Endopterygota</taxon>
        <taxon>Diptera</taxon>
        <taxon>Brachycera</taxon>
        <taxon>Muscomorpha</taxon>
        <taxon>Ephydroidea</taxon>
        <taxon>Drosophilidae</taxon>
        <taxon>Drosophila</taxon>
        <taxon>Sophophora</taxon>
    </lineage>
</organism>